<comment type="caution">
    <text evidence="1">The sequence shown here is derived from an EMBL/GenBank/DDBJ whole genome shotgun (WGS) entry which is preliminary data.</text>
</comment>
<accession>A0AAE1K1J5</accession>
<name>A0AAE1K1J5_PETCI</name>
<sequence>MGRGMNALLFLYGLLSPPRPPHTIAGAFCVVVSRQCPAPLFTSSDHSSPVPYTDFLTRSPLAFIHLEARAELPLTCQAPGFTVRDKCRLPPAIINRKSQGFAVHETVVTEGCTIRLSTTQTVHMVHVRSVGDTLTRLTLEKLSHRQEHFSCLSCLPLPGPPPNWCTELKVCYR</sequence>
<keyword evidence="2" id="KW-1185">Reference proteome</keyword>
<protein>
    <submittedName>
        <fullName evidence="1">Uncharacterized protein</fullName>
    </submittedName>
</protein>
<proteinExistence type="predicted"/>
<organism evidence="1 2">
    <name type="scientific">Petrolisthes cinctipes</name>
    <name type="common">Flat porcelain crab</name>
    <dbReference type="NCBI Taxonomy" id="88211"/>
    <lineage>
        <taxon>Eukaryota</taxon>
        <taxon>Metazoa</taxon>
        <taxon>Ecdysozoa</taxon>
        <taxon>Arthropoda</taxon>
        <taxon>Crustacea</taxon>
        <taxon>Multicrustacea</taxon>
        <taxon>Malacostraca</taxon>
        <taxon>Eumalacostraca</taxon>
        <taxon>Eucarida</taxon>
        <taxon>Decapoda</taxon>
        <taxon>Pleocyemata</taxon>
        <taxon>Anomura</taxon>
        <taxon>Galatheoidea</taxon>
        <taxon>Porcellanidae</taxon>
        <taxon>Petrolisthes</taxon>
    </lineage>
</organism>
<reference evidence="1" key="1">
    <citation type="submission" date="2023-10" db="EMBL/GenBank/DDBJ databases">
        <title>Genome assemblies of two species of porcelain crab, Petrolisthes cinctipes and Petrolisthes manimaculis (Anomura: Porcellanidae).</title>
        <authorList>
            <person name="Angst P."/>
        </authorList>
    </citation>
    <scope>NUCLEOTIDE SEQUENCE</scope>
    <source>
        <strain evidence="1">PB745_01</strain>
        <tissue evidence="1">Gill</tissue>
    </source>
</reference>
<evidence type="ECO:0000313" key="2">
    <source>
        <dbReference type="Proteomes" id="UP001286313"/>
    </source>
</evidence>
<evidence type="ECO:0000313" key="1">
    <source>
        <dbReference type="EMBL" id="KAK3863046.1"/>
    </source>
</evidence>
<dbReference type="EMBL" id="JAWQEG010004093">
    <property type="protein sequence ID" value="KAK3863046.1"/>
    <property type="molecule type" value="Genomic_DNA"/>
</dbReference>
<dbReference type="AlphaFoldDB" id="A0AAE1K1J5"/>
<gene>
    <name evidence="1" type="ORF">Pcinc_031149</name>
</gene>
<dbReference type="Proteomes" id="UP001286313">
    <property type="component" value="Unassembled WGS sequence"/>
</dbReference>